<protein>
    <submittedName>
        <fullName evidence="2">Uncharacterized protein</fullName>
    </submittedName>
</protein>
<name>A0A811PD36_9POAL</name>
<organism evidence="2 3">
    <name type="scientific">Miscanthus lutarioriparius</name>
    <dbReference type="NCBI Taxonomy" id="422564"/>
    <lineage>
        <taxon>Eukaryota</taxon>
        <taxon>Viridiplantae</taxon>
        <taxon>Streptophyta</taxon>
        <taxon>Embryophyta</taxon>
        <taxon>Tracheophyta</taxon>
        <taxon>Spermatophyta</taxon>
        <taxon>Magnoliopsida</taxon>
        <taxon>Liliopsida</taxon>
        <taxon>Poales</taxon>
        <taxon>Poaceae</taxon>
        <taxon>PACMAD clade</taxon>
        <taxon>Panicoideae</taxon>
        <taxon>Andropogonodae</taxon>
        <taxon>Andropogoneae</taxon>
        <taxon>Saccharinae</taxon>
        <taxon>Miscanthus</taxon>
    </lineage>
</organism>
<feature type="compositionally biased region" description="Basic and acidic residues" evidence="1">
    <location>
        <begin position="17"/>
        <end position="36"/>
    </location>
</feature>
<feature type="region of interest" description="Disordered" evidence="1">
    <location>
        <begin position="17"/>
        <end position="52"/>
    </location>
</feature>
<proteinExistence type="predicted"/>
<dbReference type="AlphaFoldDB" id="A0A811PD36"/>
<reference evidence="2" key="1">
    <citation type="submission" date="2020-10" db="EMBL/GenBank/DDBJ databases">
        <authorList>
            <person name="Han B."/>
            <person name="Lu T."/>
            <person name="Zhao Q."/>
            <person name="Huang X."/>
            <person name="Zhao Y."/>
        </authorList>
    </citation>
    <scope>NUCLEOTIDE SEQUENCE</scope>
</reference>
<comment type="caution">
    <text evidence="2">The sequence shown here is derived from an EMBL/GenBank/DDBJ whole genome shotgun (WGS) entry which is preliminary data.</text>
</comment>
<evidence type="ECO:0000313" key="3">
    <source>
        <dbReference type="Proteomes" id="UP000604825"/>
    </source>
</evidence>
<dbReference type="OrthoDB" id="1882130at2759"/>
<sequence length="172" mass="19985">MESRLWKITKAQSHFHAKDLRDNSNQEIDDKSEHNCDQVNGHTKAKDKEDILHHESKNVVIDDQDKHPSQDEKWWEGESQFLLNSQQPAECMSICDEFLQSQNSCGSEDEPQKSRPRLAEYVHLPAEDLKKDLEECQKLDNVDNTNLELECTPEFRLSQLVNLAVIHHRGLL</sequence>
<accession>A0A811PD36</accession>
<keyword evidence="3" id="KW-1185">Reference proteome</keyword>
<dbReference type="Proteomes" id="UP000604825">
    <property type="component" value="Unassembled WGS sequence"/>
</dbReference>
<dbReference type="EMBL" id="CAJGYO010000007">
    <property type="protein sequence ID" value="CAD6242525.1"/>
    <property type="molecule type" value="Genomic_DNA"/>
</dbReference>
<evidence type="ECO:0000256" key="1">
    <source>
        <dbReference type="SAM" id="MobiDB-lite"/>
    </source>
</evidence>
<gene>
    <name evidence="2" type="ORF">NCGR_LOCUS27987</name>
</gene>
<evidence type="ECO:0000313" key="2">
    <source>
        <dbReference type="EMBL" id="CAD6242525.1"/>
    </source>
</evidence>